<dbReference type="AlphaFoldDB" id="A0A0E0FI54"/>
<feature type="region of interest" description="Disordered" evidence="1">
    <location>
        <begin position="1"/>
        <end position="30"/>
    </location>
</feature>
<dbReference type="EnsemblPlants" id="ONIVA01G08540.1">
    <property type="protein sequence ID" value="ONIVA01G08540.1"/>
    <property type="gene ID" value="ONIVA01G08540"/>
</dbReference>
<keyword evidence="3" id="KW-1185">Reference proteome</keyword>
<proteinExistence type="predicted"/>
<accession>A0A0E0FI54</accession>
<evidence type="ECO:0000256" key="1">
    <source>
        <dbReference type="SAM" id="MobiDB-lite"/>
    </source>
</evidence>
<sequence>MRPAIPPPVRGQGRGAPRPPSIVPAAPRGGAAWRGVPLSIGVDAASPLVPATASTHRREIVLDDVDKRPHVDDDAALLLHIGVRLPATATPPPEDVAGDDMIDAPPPPPPPPMEVQLGADVLPPQPAVEIDDDDVRDAPLPQATEVFHDDGAAAAEAP</sequence>
<organism evidence="2">
    <name type="scientific">Oryza nivara</name>
    <name type="common">Indian wild rice</name>
    <name type="synonym">Oryza sativa f. spontanea</name>
    <dbReference type="NCBI Taxonomy" id="4536"/>
    <lineage>
        <taxon>Eukaryota</taxon>
        <taxon>Viridiplantae</taxon>
        <taxon>Streptophyta</taxon>
        <taxon>Embryophyta</taxon>
        <taxon>Tracheophyta</taxon>
        <taxon>Spermatophyta</taxon>
        <taxon>Magnoliopsida</taxon>
        <taxon>Liliopsida</taxon>
        <taxon>Poales</taxon>
        <taxon>Poaceae</taxon>
        <taxon>BOP clade</taxon>
        <taxon>Oryzoideae</taxon>
        <taxon>Oryzeae</taxon>
        <taxon>Oryzinae</taxon>
        <taxon>Oryza</taxon>
    </lineage>
</organism>
<evidence type="ECO:0000313" key="3">
    <source>
        <dbReference type="Proteomes" id="UP000006591"/>
    </source>
</evidence>
<dbReference type="Gramene" id="ONIVA01G08540.1">
    <property type="protein sequence ID" value="ONIVA01G08540.1"/>
    <property type="gene ID" value="ONIVA01G08540"/>
</dbReference>
<protein>
    <submittedName>
        <fullName evidence="2">Uncharacterized protein</fullName>
    </submittedName>
</protein>
<reference evidence="2" key="2">
    <citation type="submission" date="2018-04" db="EMBL/GenBank/DDBJ databases">
        <title>OnivRS2 (Oryza nivara Reference Sequence Version 2).</title>
        <authorList>
            <person name="Zhang J."/>
            <person name="Kudrna D."/>
            <person name="Lee S."/>
            <person name="Talag J."/>
            <person name="Rajasekar S."/>
            <person name="Welchert J."/>
            <person name="Hsing Y.-I."/>
            <person name="Wing R.A."/>
        </authorList>
    </citation>
    <scope>NUCLEOTIDE SEQUENCE [LARGE SCALE GENOMIC DNA]</scope>
</reference>
<feature type="region of interest" description="Disordered" evidence="1">
    <location>
        <begin position="86"/>
        <end position="119"/>
    </location>
</feature>
<dbReference type="HOGENOM" id="CLU_1682435_0_0_1"/>
<dbReference type="Proteomes" id="UP000006591">
    <property type="component" value="Chromosome 1"/>
</dbReference>
<evidence type="ECO:0000313" key="2">
    <source>
        <dbReference type="EnsemblPlants" id="ONIVA01G08540.1"/>
    </source>
</evidence>
<feature type="compositionally biased region" description="Pro residues" evidence="1">
    <location>
        <begin position="104"/>
        <end position="113"/>
    </location>
</feature>
<dbReference type="OMA" id="LHIGVRL"/>
<reference evidence="2" key="1">
    <citation type="submission" date="2015-04" db="UniProtKB">
        <authorList>
            <consortium name="EnsemblPlants"/>
        </authorList>
    </citation>
    <scope>IDENTIFICATION</scope>
    <source>
        <strain evidence="2">SL10</strain>
    </source>
</reference>
<name>A0A0E0FI54_ORYNI</name>